<dbReference type="GO" id="GO:0016758">
    <property type="term" value="F:hexosyltransferase activity"/>
    <property type="evidence" value="ECO:0007669"/>
    <property type="project" value="UniProtKB-ARBA"/>
</dbReference>
<protein>
    <submittedName>
        <fullName evidence="2">Glycosyl transferase family 2</fullName>
    </submittedName>
</protein>
<comment type="caution">
    <text evidence="2">The sequence shown here is derived from an EMBL/GenBank/DDBJ whole genome shotgun (WGS) entry which is preliminary data.</text>
</comment>
<dbReference type="InterPro" id="IPR001173">
    <property type="entry name" value="Glyco_trans_2-like"/>
</dbReference>
<gene>
    <name evidence="2" type="ORF">EDC56_3052</name>
</gene>
<feature type="domain" description="Glycosyltransferase 2-like" evidence="1">
    <location>
        <begin position="8"/>
        <end position="130"/>
    </location>
</feature>
<dbReference type="AlphaFoldDB" id="A0A3N2DG96"/>
<sequence length="330" mass="37529">MTPAPLISVVMSVYNGAHYLKESIDSILNQTLTDFEFIIINDGSTDSSLDIIKSYNDKRITIVDQENKGLISSLNTGIALAKGEYIARMDADDISINDRFQHQIEYINKNNLDLCGGSIIRFGRKIQRKDYPCDNKSLKYGMLFLGKSFAHPTVMAKRTVMSQNPYDATFKHYEDFALWLKLIAIDNIRVGNTRKALLHYRSHDKQTSKVHHDVQKQNQLNMVIYAFKNQGINISTKDANVIVNTRNRLPSDLPSLIQHGEFLANIQEHFLHKWGENTTISEQWRKTCSINSGNGHAMFKAFRAAKIPPPPLLATIKLYLACLFKANKTH</sequence>
<evidence type="ECO:0000313" key="2">
    <source>
        <dbReference type="EMBL" id="ROR98817.1"/>
    </source>
</evidence>
<evidence type="ECO:0000259" key="1">
    <source>
        <dbReference type="Pfam" id="PF00535"/>
    </source>
</evidence>
<dbReference type="Pfam" id="PF00535">
    <property type="entry name" value="Glycos_transf_2"/>
    <property type="match status" value="1"/>
</dbReference>
<dbReference type="PANTHER" id="PTHR22916">
    <property type="entry name" value="GLYCOSYLTRANSFERASE"/>
    <property type="match status" value="1"/>
</dbReference>
<dbReference type="Proteomes" id="UP000275394">
    <property type="component" value="Unassembled WGS sequence"/>
</dbReference>
<name>A0A3N2DG96_9GAMM</name>
<dbReference type="PANTHER" id="PTHR22916:SF3">
    <property type="entry name" value="UDP-GLCNAC:BETAGAL BETA-1,3-N-ACETYLGLUCOSAMINYLTRANSFERASE-LIKE PROTEIN 1"/>
    <property type="match status" value="1"/>
</dbReference>
<reference evidence="2 3" key="1">
    <citation type="submission" date="2018-11" db="EMBL/GenBank/DDBJ databases">
        <title>Genomic Encyclopedia of Type Strains, Phase IV (KMG-IV): sequencing the most valuable type-strain genomes for metagenomic binning, comparative biology and taxonomic classification.</title>
        <authorList>
            <person name="Goeker M."/>
        </authorList>
    </citation>
    <scope>NUCLEOTIDE SEQUENCE [LARGE SCALE GENOMIC DNA]</scope>
    <source>
        <strain evidence="2 3">DSM 100316</strain>
    </source>
</reference>
<keyword evidence="3" id="KW-1185">Reference proteome</keyword>
<dbReference type="OrthoDB" id="9801954at2"/>
<organism evidence="2 3">
    <name type="scientific">Sinobacterium caligoides</name>
    <dbReference type="NCBI Taxonomy" id="933926"/>
    <lineage>
        <taxon>Bacteria</taxon>
        <taxon>Pseudomonadati</taxon>
        <taxon>Pseudomonadota</taxon>
        <taxon>Gammaproteobacteria</taxon>
        <taxon>Cellvibrionales</taxon>
        <taxon>Spongiibacteraceae</taxon>
        <taxon>Sinobacterium</taxon>
    </lineage>
</organism>
<dbReference type="EMBL" id="RKHR01000006">
    <property type="protein sequence ID" value="ROR98817.1"/>
    <property type="molecule type" value="Genomic_DNA"/>
</dbReference>
<keyword evidence="2" id="KW-0808">Transferase</keyword>
<dbReference type="Gene3D" id="3.90.550.10">
    <property type="entry name" value="Spore Coat Polysaccharide Biosynthesis Protein SpsA, Chain A"/>
    <property type="match status" value="1"/>
</dbReference>
<proteinExistence type="predicted"/>
<evidence type="ECO:0000313" key="3">
    <source>
        <dbReference type="Proteomes" id="UP000275394"/>
    </source>
</evidence>
<dbReference type="SUPFAM" id="SSF53448">
    <property type="entry name" value="Nucleotide-diphospho-sugar transferases"/>
    <property type="match status" value="1"/>
</dbReference>
<accession>A0A3N2DG96</accession>
<dbReference type="InterPro" id="IPR029044">
    <property type="entry name" value="Nucleotide-diphossugar_trans"/>
</dbReference>